<feature type="domain" description="Epoxide hydrolase N-terminal" evidence="5">
    <location>
        <begin position="47"/>
        <end position="151"/>
    </location>
</feature>
<dbReference type="EMBL" id="CP000928">
    <property type="protein sequence ID" value="ABZ74254.1"/>
    <property type="molecule type" value="Genomic_DNA"/>
</dbReference>
<dbReference type="Gene3D" id="3.40.50.1820">
    <property type="entry name" value="alpha/beta hydrolase"/>
    <property type="match status" value="1"/>
</dbReference>
<dbReference type="InterPro" id="IPR016292">
    <property type="entry name" value="Epoxide_hydrolase"/>
</dbReference>
<sequence>MTDLSGALNAPKPTRRRLLTSAAGLTVLATATHGVQALAAPATEAVAPFKVQVDPDVIADLRRRLTATRWPDAGGAVDWSQGVPLAKAKALTEYWRTTYDMTRLERRLNAFPQFRTAIDGLGVHFIHVKSKHADAMPMILTHGWPGSVIEFLDVIDLLTDPTAHGGSAEDAFHVVIPSLPGYGFSDKPAVLGWGLPKIAKAWDTLMKRLGYGRYVAQGGDLGAGVASWMSKQAPQGLAAIHLNLPILFPPPPPGPSGYSAEEQAAVSQLVRYGSDLSAYAAIQGTRPQTLGYGLADSPVGQAMWIYEKFQAWSDNKGDPADAIAVDKMLDDIMLYWVTDTAASAARLYKESFFTDFARFELTGPVAVTIFKGDIFTPPKSWGEQTYKGLAYWSEQDKGGHFAALEQPRAFAEEVRKAFKPYRA</sequence>
<evidence type="ECO:0000259" key="5">
    <source>
        <dbReference type="Pfam" id="PF06441"/>
    </source>
</evidence>
<dbReference type="InterPro" id="IPR029058">
    <property type="entry name" value="AB_hydrolase_fold"/>
</dbReference>
<comment type="similarity">
    <text evidence="1">Belongs to the peptidase S33 family.</text>
</comment>
<keyword evidence="2" id="KW-0058">Aromatic hydrocarbons catabolism</keyword>
<evidence type="ECO:0000256" key="4">
    <source>
        <dbReference type="PIRSR" id="PIRSR001112-1"/>
    </source>
</evidence>
<evidence type="ECO:0000256" key="2">
    <source>
        <dbReference type="ARBA" id="ARBA00022797"/>
    </source>
</evidence>
<keyword evidence="3 6" id="KW-0378">Hydrolase</keyword>
<dbReference type="Pfam" id="PF06441">
    <property type="entry name" value="EHN"/>
    <property type="match status" value="1"/>
</dbReference>
<evidence type="ECO:0000313" key="6">
    <source>
        <dbReference type="EMBL" id="ABZ74254.1"/>
    </source>
</evidence>
<proteinExistence type="inferred from homology"/>
<gene>
    <name evidence="6" type="ordered locus">Caul_5134</name>
</gene>
<dbReference type="HOGENOM" id="CLU_019414_0_1_5"/>
<keyword evidence="6" id="KW-0614">Plasmid</keyword>
<evidence type="ECO:0000256" key="1">
    <source>
        <dbReference type="ARBA" id="ARBA00010088"/>
    </source>
</evidence>
<dbReference type="PIRSF" id="PIRSF001112">
    <property type="entry name" value="Epoxide_hydrolase"/>
    <property type="match status" value="1"/>
</dbReference>
<evidence type="ECO:0000256" key="3">
    <source>
        <dbReference type="ARBA" id="ARBA00022801"/>
    </source>
</evidence>
<name>B0T979_CAUSK</name>
<dbReference type="AlphaFoldDB" id="B0T979"/>
<dbReference type="PROSITE" id="PS51318">
    <property type="entry name" value="TAT"/>
    <property type="match status" value="1"/>
</dbReference>
<protein>
    <submittedName>
        <fullName evidence="6">Epoxide hydrolase domain protein</fullName>
    </submittedName>
</protein>
<feature type="active site" description="Proton donor" evidence="4">
    <location>
        <position position="348"/>
    </location>
</feature>
<reference evidence="6" key="1">
    <citation type="submission" date="2008-01" db="EMBL/GenBank/DDBJ databases">
        <title>Complete sequence of plasmid1 pCAUL01 of Caulobacter sp. K31.</title>
        <authorList>
            <consortium name="US DOE Joint Genome Institute"/>
            <person name="Copeland A."/>
            <person name="Lucas S."/>
            <person name="Lapidus A."/>
            <person name="Barry K."/>
            <person name="Glavina del Rio T."/>
            <person name="Dalin E."/>
            <person name="Tice H."/>
            <person name="Pitluck S."/>
            <person name="Bruce D."/>
            <person name="Goodwin L."/>
            <person name="Thompson L.S."/>
            <person name="Brettin T."/>
            <person name="Detter J.C."/>
            <person name="Han C."/>
            <person name="Schmutz J."/>
            <person name="Larimer F."/>
            <person name="Land M."/>
            <person name="Hauser L."/>
            <person name="Kyrpides N."/>
            <person name="Kim E."/>
            <person name="Stephens C."/>
            <person name="Richardson P."/>
        </authorList>
    </citation>
    <scope>NUCLEOTIDE SEQUENCE [LARGE SCALE GENOMIC DNA]</scope>
    <source>
        <strain evidence="6">K31</strain>
        <plasmid evidence="6">pCAUL01</plasmid>
    </source>
</reference>
<dbReference type="OrthoDB" id="27092at2"/>
<dbReference type="KEGG" id="cak:Caul_5134"/>
<dbReference type="GO" id="GO:0004301">
    <property type="term" value="F:epoxide hydrolase activity"/>
    <property type="evidence" value="ECO:0007669"/>
    <property type="project" value="TreeGrafter"/>
</dbReference>
<feature type="active site" description="Nucleophile" evidence="4">
    <location>
        <position position="220"/>
    </location>
</feature>
<dbReference type="PRINTS" id="PR00412">
    <property type="entry name" value="EPOXHYDRLASE"/>
</dbReference>
<dbReference type="InterPro" id="IPR010497">
    <property type="entry name" value="Epoxide_hydro_N"/>
</dbReference>
<organism evidence="6">
    <name type="scientific">Caulobacter sp. (strain K31)</name>
    <dbReference type="NCBI Taxonomy" id="366602"/>
    <lineage>
        <taxon>Bacteria</taxon>
        <taxon>Pseudomonadati</taxon>
        <taxon>Pseudomonadota</taxon>
        <taxon>Alphaproteobacteria</taxon>
        <taxon>Caulobacterales</taxon>
        <taxon>Caulobacteraceae</taxon>
        <taxon>Caulobacter</taxon>
    </lineage>
</organism>
<dbReference type="PANTHER" id="PTHR21661:SF35">
    <property type="entry name" value="EPOXIDE HYDROLASE"/>
    <property type="match status" value="1"/>
</dbReference>
<accession>B0T979</accession>
<dbReference type="InterPro" id="IPR000639">
    <property type="entry name" value="Epox_hydrolase-like"/>
</dbReference>
<dbReference type="InterPro" id="IPR006311">
    <property type="entry name" value="TAT_signal"/>
</dbReference>
<dbReference type="GO" id="GO:0097176">
    <property type="term" value="P:epoxide metabolic process"/>
    <property type="evidence" value="ECO:0007669"/>
    <property type="project" value="TreeGrafter"/>
</dbReference>
<dbReference type="SUPFAM" id="SSF53474">
    <property type="entry name" value="alpha/beta-Hydrolases"/>
    <property type="match status" value="1"/>
</dbReference>
<geneLocation type="plasmid" evidence="6">
    <name>pCAUL01</name>
</geneLocation>
<feature type="active site" description="Proton acceptor" evidence="4">
    <location>
        <position position="400"/>
    </location>
</feature>
<dbReference type="PANTHER" id="PTHR21661">
    <property type="entry name" value="EPOXIDE HYDROLASE 1-RELATED"/>
    <property type="match status" value="1"/>
</dbReference>